<dbReference type="SUPFAM" id="SSF56672">
    <property type="entry name" value="DNA/RNA polymerases"/>
    <property type="match status" value="1"/>
</dbReference>
<dbReference type="GO" id="GO:0006508">
    <property type="term" value="P:proteolysis"/>
    <property type="evidence" value="ECO:0007669"/>
    <property type="project" value="UniProtKB-KW"/>
</dbReference>
<evidence type="ECO:0000256" key="5">
    <source>
        <dbReference type="ARBA" id="ARBA00022759"/>
    </source>
</evidence>
<gene>
    <name evidence="10" type="ORF">LENED_011072</name>
</gene>
<evidence type="ECO:0000256" key="3">
    <source>
        <dbReference type="ARBA" id="ARBA00022695"/>
    </source>
</evidence>
<dbReference type="CDD" id="cd01647">
    <property type="entry name" value="RT_LTR"/>
    <property type="match status" value="1"/>
</dbReference>
<dbReference type="Pfam" id="PF17917">
    <property type="entry name" value="RT_RNaseH"/>
    <property type="match status" value="1"/>
</dbReference>
<proteinExistence type="predicted"/>
<accession>A0A1Q3EP17</accession>
<reference evidence="10 11" key="2">
    <citation type="submission" date="2017-02" db="EMBL/GenBank/DDBJ databases">
        <title>A genome survey and senescence transcriptome analysis in Lentinula edodes.</title>
        <authorList>
            <person name="Sakamoto Y."/>
            <person name="Nakade K."/>
            <person name="Sato S."/>
            <person name="Yoshida Y."/>
            <person name="Miyazaki K."/>
            <person name="Natsume S."/>
            <person name="Konno N."/>
        </authorList>
    </citation>
    <scope>NUCLEOTIDE SEQUENCE [LARGE SCALE GENOMIC DNA]</scope>
    <source>
        <strain evidence="10 11">NBRC 111202</strain>
    </source>
</reference>
<dbReference type="GO" id="GO:0016779">
    <property type="term" value="F:nucleotidyltransferase activity"/>
    <property type="evidence" value="ECO:0007669"/>
    <property type="project" value="UniProtKB-KW"/>
</dbReference>
<evidence type="ECO:0000259" key="9">
    <source>
        <dbReference type="PROSITE" id="PS50994"/>
    </source>
</evidence>
<keyword evidence="5" id="KW-0255">Endonuclease</keyword>
<dbReference type="STRING" id="5353.A0A1Q3EP17"/>
<keyword evidence="2" id="KW-0808">Transferase</keyword>
<dbReference type="InterPro" id="IPR036397">
    <property type="entry name" value="RNaseH_sf"/>
</dbReference>
<dbReference type="InterPro" id="IPR000477">
    <property type="entry name" value="RT_dom"/>
</dbReference>
<name>A0A1Q3EP17_LENED</name>
<dbReference type="GO" id="GO:0005634">
    <property type="term" value="C:nucleus"/>
    <property type="evidence" value="ECO:0007669"/>
    <property type="project" value="UniProtKB-ARBA"/>
</dbReference>
<dbReference type="InterPro" id="IPR041373">
    <property type="entry name" value="RT_RNaseH"/>
</dbReference>
<dbReference type="Proteomes" id="UP000188533">
    <property type="component" value="Unassembled WGS sequence"/>
</dbReference>
<dbReference type="PANTHER" id="PTHR37984:SF5">
    <property type="entry name" value="PROTEIN NYNRIN-LIKE"/>
    <property type="match status" value="1"/>
</dbReference>
<evidence type="ECO:0000256" key="8">
    <source>
        <dbReference type="ARBA" id="ARBA00022918"/>
    </source>
</evidence>
<dbReference type="InterPro" id="IPR021109">
    <property type="entry name" value="Peptidase_aspartic_dom_sf"/>
</dbReference>
<dbReference type="InterPro" id="IPR050951">
    <property type="entry name" value="Retrovirus_Pol_polyprotein"/>
</dbReference>
<keyword evidence="4" id="KW-0540">Nuclease</keyword>
<dbReference type="GO" id="GO:0004519">
    <property type="term" value="F:endonuclease activity"/>
    <property type="evidence" value="ECO:0007669"/>
    <property type="project" value="UniProtKB-KW"/>
</dbReference>
<dbReference type="Gene3D" id="1.10.340.70">
    <property type="match status" value="1"/>
</dbReference>
<protein>
    <recommendedName>
        <fullName evidence="1">RNA-directed DNA polymerase</fullName>
        <ecNumber evidence="1">2.7.7.49</ecNumber>
    </recommendedName>
</protein>
<evidence type="ECO:0000256" key="7">
    <source>
        <dbReference type="ARBA" id="ARBA00022884"/>
    </source>
</evidence>
<dbReference type="InterPro" id="IPR001584">
    <property type="entry name" value="Integrase_cat-core"/>
</dbReference>
<dbReference type="Pfam" id="PF00078">
    <property type="entry name" value="RVT_1"/>
    <property type="match status" value="1"/>
</dbReference>
<evidence type="ECO:0000256" key="2">
    <source>
        <dbReference type="ARBA" id="ARBA00022679"/>
    </source>
</evidence>
<dbReference type="PROSITE" id="PS50994">
    <property type="entry name" value="INTEGRASE"/>
    <property type="match status" value="1"/>
</dbReference>
<dbReference type="Gene3D" id="3.30.420.10">
    <property type="entry name" value="Ribonuclease H-like superfamily/Ribonuclease H"/>
    <property type="match status" value="1"/>
</dbReference>
<evidence type="ECO:0000256" key="6">
    <source>
        <dbReference type="ARBA" id="ARBA00022801"/>
    </source>
</evidence>
<reference evidence="10 11" key="1">
    <citation type="submission" date="2016-08" db="EMBL/GenBank/DDBJ databases">
        <authorList>
            <consortium name="Lentinula edodes genome sequencing consortium"/>
            <person name="Sakamoto Y."/>
            <person name="Nakade K."/>
            <person name="Sato S."/>
            <person name="Yoshida Y."/>
            <person name="Miyazaki K."/>
            <person name="Natsume S."/>
            <person name="Konno N."/>
        </authorList>
    </citation>
    <scope>NUCLEOTIDE SEQUENCE [LARGE SCALE GENOMIC DNA]</scope>
    <source>
        <strain evidence="10 11">NBRC 111202</strain>
    </source>
</reference>
<keyword evidence="10" id="KW-0645">Protease</keyword>
<evidence type="ECO:0000256" key="1">
    <source>
        <dbReference type="ARBA" id="ARBA00012493"/>
    </source>
</evidence>
<dbReference type="InterPro" id="IPR012337">
    <property type="entry name" value="RNaseH-like_sf"/>
</dbReference>
<evidence type="ECO:0000313" key="10">
    <source>
        <dbReference type="EMBL" id="GAW08958.1"/>
    </source>
</evidence>
<dbReference type="SUPFAM" id="SSF53098">
    <property type="entry name" value="Ribonuclease H-like"/>
    <property type="match status" value="1"/>
</dbReference>
<keyword evidence="8" id="KW-0695">RNA-directed DNA polymerase</keyword>
<dbReference type="Gene3D" id="3.30.70.270">
    <property type="match status" value="2"/>
</dbReference>
<dbReference type="Gene3D" id="2.40.70.10">
    <property type="entry name" value="Acid Proteases"/>
    <property type="match status" value="1"/>
</dbReference>
<evidence type="ECO:0000313" key="11">
    <source>
        <dbReference type="Proteomes" id="UP000188533"/>
    </source>
</evidence>
<sequence>MEINLKDDEGRQVEVKAMVDDGAMVAAMDTEVYECLRKSIGGWTAMQKKFRMANGSVVPGKACWTGRVNIQGAEVEGGFEVFDSGGSWNFLFGKPLLERFAAVHDYQKDSILLQGRKGIIWEVFNEGLGAACRRFSLLEESEGPLGGVIVKALTPLDREVENLFRIEWEHIANIDGQYIPRFEAPTQRQNPQIEEVPDEDLEHLHAGWDIHQEAPELPTSTTEEDWRRLEAEMEEWFKESRRIRREEAIKHQEALEQRQQERRKAWELEEEQRDAEWREWLRKRHAEPGLRKWFFWRNRLKEPVPPRRLSVNLPGGLNASPSREVSPDVTAAEGACIDPSFAEFSPHNANVNPTKTTFDMQDGVQGKNAAEFEPNGTRADSVGGFIIPPSREVPKGSPPDDPHLADQSRTVPICVLQAKDYPNLSSLGPDFFPDALDQSDDVNLFTRNEGEDGAFQPERVREILRKVKIGADLSVDQRVRVEQLLSSYADCFVLSIGEVRPVKNAVHRLNIPENATLPKKVRQKSLTLPQWEYLHAKIDKLLEAGVIEHCNPEDVKCVSPLTLAQKAHEGMGLTVEELMYKLNEECVAAGLPTRPVKTPSPAERTEPTKPAKWRICQNFMAVNKLTEIAPMPQGNMRSKQQSLSGHTYICLFDFASGFYGCEVERESRPYTAFYVEGKGYFWCAKLPFGLTGAPSTFANMTALHLDDLIADGTIELFVDDGGSADDDFEAMFIKLTRILDRVRSRNLSLSAAKSEFFMSEGIFAGGKISKEGVTVDPAKLTAIVEWKQPADALNLASFVGLTGHFRDLIRNYARIEGPLRNLLKSVPLPQDYTKSTYRKAMESFKLNDKWTLDHTKAFLALKRALVSEPVLKAPRWDGSSFIITTDGCKEGFAAVVAQRFEVVHPNGTTTYKTHPVGFASKRTSNAEQNYKLFLLEFAALKFGLDKFSDMIWGFPVEIETDCQALCDVIANDKLNAAHCRWRDGVLAHHIVDVRHIPGKLNVVADGMSQMWEGQDRVVGDGSEWIVSEDWEAVTGLVNDVFGPVFKEVVEALQVLESQADDKLKQKAKHKAARYMVENGRLWKVGGNSGIRERARVECVTRKEAVVLAKAQHGEAGHWGRDSVKLALMDRIWSPKLDESVMEAITTCPECKNFGAARIHVLLNPITRRHPFELLVGDYLSMSKGKGGYKTVGLYLDTYSQRVWAFKFKVAGSGATTMSSLASLFNGYLPPETFMTDNGSHFANKEVAELCEKWGTKQHFTPAYSPWVNGLLGEDSEEFKEMNWETLPEKWPEYLDEADHQKDHTEMVPSLPSRGTECQLLHPANG</sequence>
<dbReference type="InterPro" id="IPR043502">
    <property type="entry name" value="DNA/RNA_pol_sf"/>
</dbReference>
<dbReference type="CDD" id="cd09274">
    <property type="entry name" value="RNase_HI_RT_Ty3"/>
    <property type="match status" value="1"/>
</dbReference>
<dbReference type="EC" id="2.7.7.49" evidence="1"/>
<dbReference type="Gene3D" id="3.10.10.10">
    <property type="entry name" value="HIV Type 1 Reverse Transcriptase, subunit A, domain 1"/>
    <property type="match status" value="1"/>
</dbReference>
<dbReference type="GO" id="GO:0003723">
    <property type="term" value="F:RNA binding"/>
    <property type="evidence" value="ECO:0007669"/>
    <property type="project" value="UniProtKB-KW"/>
</dbReference>
<evidence type="ECO:0000256" key="4">
    <source>
        <dbReference type="ARBA" id="ARBA00022722"/>
    </source>
</evidence>
<feature type="domain" description="Integrase catalytic" evidence="9">
    <location>
        <begin position="1166"/>
        <end position="1271"/>
    </location>
</feature>
<keyword evidence="6" id="KW-0378">Hydrolase</keyword>
<dbReference type="Pfam" id="PF00665">
    <property type="entry name" value="rve"/>
    <property type="match status" value="1"/>
</dbReference>
<dbReference type="PANTHER" id="PTHR37984">
    <property type="entry name" value="PROTEIN CBG26694"/>
    <property type="match status" value="1"/>
</dbReference>
<organism evidence="10 11">
    <name type="scientific">Lentinula edodes</name>
    <name type="common">Shiitake mushroom</name>
    <name type="synonym">Lentinus edodes</name>
    <dbReference type="NCBI Taxonomy" id="5353"/>
    <lineage>
        <taxon>Eukaryota</taxon>
        <taxon>Fungi</taxon>
        <taxon>Dikarya</taxon>
        <taxon>Basidiomycota</taxon>
        <taxon>Agaricomycotina</taxon>
        <taxon>Agaricomycetes</taxon>
        <taxon>Agaricomycetidae</taxon>
        <taxon>Agaricales</taxon>
        <taxon>Marasmiineae</taxon>
        <taxon>Omphalotaceae</taxon>
        <taxon>Lentinula</taxon>
    </lineage>
</organism>
<dbReference type="InterPro" id="IPR043128">
    <property type="entry name" value="Rev_trsase/Diguanyl_cyclase"/>
</dbReference>
<keyword evidence="7" id="KW-0694">RNA-binding</keyword>
<keyword evidence="11" id="KW-1185">Reference proteome</keyword>
<comment type="caution">
    <text evidence="10">The sequence shown here is derived from an EMBL/GenBank/DDBJ whole genome shotgun (WGS) entry which is preliminary data.</text>
</comment>
<dbReference type="GO" id="GO:0008233">
    <property type="term" value="F:peptidase activity"/>
    <property type="evidence" value="ECO:0007669"/>
    <property type="project" value="UniProtKB-KW"/>
</dbReference>
<dbReference type="EMBL" id="BDGU01000875">
    <property type="protein sequence ID" value="GAW08958.1"/>
    <property type="molecule type" value="Genomic_DNA"/>
</dbReference>
<dbReference type="GO" id="GO:0015074">
    <property type="term" value="P:DNA integration"/>
    <property type="evidence" value="ECO:0007669"/>
    <property type="project" value="InterPro"/>
</dbReference>
<keyword evidence="3" id="KW-0548">Nucleotidyltransferase</keyword>